<proteinExistence type="predicted"/>
<reference evidence="4" key="1">
    <citation type="journal article" date="2014" name="Proc. Natl. Acad. Sci. U.S.A.">
        <title>Extensive sampling of basidiomycete genomes demonstrates inadequacy of the white-rot/brown-rot paradigm for wood decay fungi.</title>
        <authorList>
            <person name="Riley R."/>
            <person name="Salamov A.A."/>
            <person name="Brown D.W."/>
            <person name="Nagy L.G."/>
            <person name="Floudas D."/>
            <person name="Held B.W."/>
            <person name="Levasseur A."/>
            <person name="Lombard V."/>
            <person name="Morin E."/>
            <person name="Otillar R."/>
            <person name="Lindquist E.A."/>
            <person name="Sun H."/>
            <person name="LaButti K.M."/>
            <person name="Schmutz J."/>
            <person name="Jabbour D."/>
            <person name="Luo H."/>
            <person name="Baker S.E."/>
            <person name="Pisabarro A.G."/>
            <person name="Walton J.D."/>
            <person name="Blanchette R.A."/>
            <person name="Henrissat B."/>
            <person name="Martin F."/>
            <person name="Cullen D."/>
            <person name="Hibbett D.S."/>
            <person name="Grigoriev I.V."/>
        </authorList>
    </citation>
    <scope>NUCLEOTIDE SEQUENCE [LARGE SCALE GENOMIC DNA]</scope>
    <source>
        <strain evidence="4">MUCL 33604</strain>
    </source>
</reference>
<accession>A0A067PT38</accession>
<keyword evidence="4" id="KW-1185">Reference proteome</keyword>
<dbReference type="Proteomes" id="UP000027265">
    <property type="component" value="Unassembled WGS sequence"/>
</dbReference>
<sequence>MPRVSFSSLLSLLTAGFKWITWKVSRTKRDTRHRYHWNPRPFEMRQDASCNFEMLEEGASCSQLSVTISTDVIQVTSPSPVAYNSARLPSALYRLSAPSASSSTDLLNPFLGQAELADAKLRAFSMPAEIGRHTPFLPCSSSSGPLPTLHEDVSLSVPERSIGNAGPRDSLDPAYALGMAYLSSSATSSILSVAEAGGLQLLDPTPIEGGRSTTSKGYNITTKNPRQISLTPSSSRGTSTTSISSIFDNSYPTQSSSLTSMGSSSHTDREGDLAEEGFGEDFELRTLRASTRCVQMGYGKGVLVRLNEEFESTDLEKDLTEMNPEEDSFPTPRLQNSITQNTSYLDFGFSPSASMQSGRSVDLDDFPTPPHVVSL</sequence>
<name>A0A067PT38_9AGAM</name>
<feature type="region of interest" description="Disordered" evidence="1">
    <location>
        <begin position="356"/>
        <end position="375"/>
    </location>
</feature>
<dbReference type="EMBL" id="KL197733">
    <property type="protein sequence ID" value="KDQ53506.1"/>
    <property type="molecule type" value="Genomic_DNA"/>
</dbReference>
<gene>
    <name evidence="3" type="ORF">JAAARDRAFT_49711</name>
</gene>
<dbReference type="InParanoid" id="A0A067PT38"/>
<feature type="compositionally biased region" description="Low complexity" evidence="1">
    <location>
        <begin position="255"/>
        <end position="265"/>
    </location>
</feature>
<feature type="chain" id="PRO_5001647002" evidence="2">
    <location>
        <begin position="17"/>
        <end position="375"/>
    </location>
</feature>
<keyword evidence="2" id="KW-0732">Signal</keyword>
<feature type="signal peptide" evidence="2">
    <location>
        <begin position="1"/>
        <end position="16"/>
    </location>
</feature>
<evidence type="ECO:0000256" key="2">
    <source>
        <dbReference type="SAM" id="SignalP"/>
    </source>
</evidence>
<evidence type="ECO:0000313" key="4">
    <source>
        <dbReference type="Proteomes" id="UP000027265"/>
    </source>
</evidence>
<evidence type="ECO:0000256" key="1">
    <source>
        <dbReference type="SAM" id="MobiDB-lite"/>
    </source>
</evidence>
<dbReference type="AlphaFoldDB" id="A0A067PT38"/>
<dbReference type="HOGENOM" id="CLU_737823_0_0_1"/>
<protein>
    <submittedName>
        <fullName evidence="3">Uncharacterized protein</fullName>
    </submittedName>
</protein>
<feature type="compositionally biased region" description="Polar residues" evidence="1">
    <location>
        <begin position="211"/>
        <end position="227"/>
    </location>
</feature>
<organism evidence="3 4">
    <name type="scientific">Jaapia argillacea MUCL 33604</name>
    <dbReference type="NCBI Taxonomy" id="933084"/>
    <lineage>
        <taxon>Eukaryota</taxon>
        <taxon>Fungi</taxon>
        <taxon>Dikarya</taxon>
        <taxon>Basidiomycota</taxon>
        <taxon>Agaricomycotina</taxon>
        <taxon>Agaricomycetes</taxon>
        <taxon>Agaricomycetidae</taxon>
        <taxon>Jaapiales</taxon>
        <taxon>Jaapiaceae</taxon>
        <taxon>Jaapia</taxon>
    </lineage>
</organism>
<feature type="region of interest" description="Disordered" evidence="1">
    <location>
        <begin position="201"/>
        <end position="277"/>
    </location>
</feature>
<feature type="compositionally biased region" description="Low complexity" evidence="1">
    <location>
        <begin position="228"/>
        <end position="246"/>
    </location>
</feature>
<evidence type="ECO:0000313" key="3">
    <source>
        <dbReference type="EMBL" id="KDQ53506.1"/>
    </source>
</evidence>